<name>A0A9D4E2V5_DREPO</name>
<evidence type="ECO:0000313" key="2">
    <source>
        <dbReference type="Proteomes" id="UP000828390"/>
    </source>
</evidence>
<reference evidence="1" key="1">
    <citation type="journal article" date="2019" name="bioRxiv">
        <title>The Genome of the Zebra Mussel, Dreissena polymorpha: A Resource for Invasive Species Research.</title>
        <authorList>
            <person name="McCartney M.A."/>
            <person name="Auch B."/>
            <person name="Kono T."/>
            <person name="Mallez S."/>
            <person name="Zhang Y."/>
            <person name="Obille A."/>
            <person name="Becker A."/>
            <person name="Abrahante J.E."/>
            <person name="Garbe J."/>
            <person name="Badalamenti J.P."/>
            <person name="Herman A."/>
            <person name="Mangelson H."/>
            <person name="Liachko I."/>
            <person name="Sullivan S."/>
            <person name="Sone E.D."/>
            <person name="Koren S."/>
            <person name="Silverstein K.A.T."/>
            <person name="Beckman K.B."/>
            <person name="Gohl D.M."/>
        </authorList>
    </citation>
    <scope>NUCLEOTIDE SEQUENCE</scope>
    <source>
        <strain evidence="1">Duluth1</strain>
        <tissue evidence="1">Whole animal</tissue>
    </source>
</reference>
<accession>A0A9D4E2V5</accession>
<dbReference type="SUPFAM" id="SSF52047">
    <property type="entry name" value="RNI-like"/>
    <property type="match status" value="2"/>
</dbReference>
<keyword evidence="2" id="KW-1185">Reference proteome</keyword>
<dbReference type="EMBL" id="JAIWYP010000009">
    <property type="protein sequence ID" value="KAH3771104.1"/>
    <property type="molecule type" value="Genomic_DNA"/>
</dbReference>
<dbReference type="AlphaFoldDB" id="A0A9D4E2V5"/>
<dbReference type="Proteomes" id="UP000828390">
    <property type="component" value="Unassembled WGS sequence"/>
</dbReference>
<proteinExistence type="predicted"/>
<gene>
    <name evidence="1" type="ORF">DPMN_172406</name>
</gene>
<sequence>MQEFLAAYHISRNTNLIDGIISIYLNRHPEAYLDIAQVFIFLCGLDVSCAEKLSRMMHERDALDTAFYSDCHKMFNRITLAGYREANANGYSDISLKLSHFDFDNNNIIDLHKIWENNAANAIWLHVDIDDTKPFSNQRISLANDECASQITIDLQSCLELTNLELEGSSILVKDSASVGTLEFPVCIILNIADPTQYTELSSVLPSIKDIGLTSVTCSCTWLRSLLSMMLTQNCSIECRLRYCHLTACGEGEVNASYTTGEIVLHVHPNKYLLISLYDDTGMWEILHGLSIESLSLGGLGYDDVYWYRVNHEKSFSQTIASLSKLEELDIEMDELTPCVCEALRGLNIKSLTLSSEEWGELHAESLTQSLSSLKRLETLGIGVTEDSPGLWKALHGLNIKSLILEGRKGYGLRIDHSQPLSQSLSSLMRLQKLDIHVDEDITGLWEAFYGLNIKKLRVFCYCIVKYKESLSHLLSSLTRLETLRIDADEACPGLWEALKGLSVKSLTIKGSNKGFELNHTELLSQSLSSLTQLETLDMEIFEKSTGLWEVLHTLNIKTLSLSIYWIQWTDLRTESLSKSLSSLTCLETLNVSVYADSSCPWKALHGLNIKSLSLTLYQSLASLTQLETLSITLHPNRRGLWRGLHCLNIKRLSLKSKEGGGLHKELMSLSLSSLTQLDTLCIEMECDYPCLWEAVHGLNIKHLSLSGLRKRISFSGSWKRTGIDVTHTVSLSNTLSSLSQLETLSIDVEHESPGLWAALHGLNIKSLSLNGVWESSGIDVKHAKTFSQSLSSLSQLETLTLHVHTYIALQVPQSLKYLNIYYDIMLPSELRKLVDSLATCTHTIESKLEFGCASSVDSLEGIPIQEYISVQQELAARKNNVVKRFRIYEWPDSAGYVMSVRDIGDVVDAASDILEDDVYKRFAKYIDRYKINRISILIEISPGSIS</sequence>
<comment type="caution">
    <text evidence="1">The sequence shown here is derived from an EMBL/GenBank/DDBJ whole genome shotgun (WGS) entry which is preliminary data.</text>
</comment>
<dbReference type="Gene3D" id="3.80.10.10">
    <property type="entry name" value="Ribonuclease Inhibitor"/>
    <property type="match status" value="2"/>
</dbReference>
<protein>
    <submittedName>
        <fullName evidence="1">Uncharacterized protein</fullName>
    </submittedName>
</protein>
<reference evidence="1" key="2">
    <citation type="submission" date="2020-11" db="EMBL/GenBank/DDBJ databases">
        <authorList>
            <person name="McCartney M.A."/>
            <person name="Auch B."/>
            <person name="Kono T."/>
            <person name="Mallez S."/>
            <person name="Becker A."/>
            <person name="Gohl D.M."/>
            <person name="Silverstein K.A.T."/>
            <person name="Koren S."/>
            <person name="Bechman K.B."/>
            <person name="Herman A."/>
            <person name="Abrahante J.E."/>
            <person name="Garbe J."/>
        </authorList>
    </citation>
    <scope>NUCLEOTIDE SEQUENCE</scope>
    <source>
        <strain evidence="1">Duluth1</strain>
        <tissue evidence="1">Whole animal</tissue>
    </source>
</reference>
<organism evidence="1 2">
    <name type="scientific">Dreissena polymorpha</name>
    <name type="common">Zebra mussel</name>
    <name type="synonym">Mytilus polymorpha</name>
    <dbReference type="NCBI Taxonomy" id="45954"/>
    <lineage>
        <taxon>Eukaryota</taxon>
        <taxon>Metazoa</taxon>
        <taxon>Spiralia</taxon>
        <taxon>Lophotrochozoa</taxon>
        <taxon>Mollusca</taxon>
        <taxon>Bivalvia</taxon>
        <taxon>Autobranchia</taxon>
        <taxon>Heteroconchia</taxon>
        <taxon>Euheterodonta</taxon>
        <taxon>Imparidentia</taxon>
        <taxon>Neoheterodontei</taxon>
        <taxon>Myida</taxon>
        <taxon>Dreissenoidea</taxon>
        <taxon>Dreissenidae</taxon>
        <taxon>Dreissena</taxon>
    </lineage>
</organism>
<evidence type="ECO:0000313" key="1">
    <source>
        <dbReference type="EMBL" id="KAH3771104.1"/>
    </source>
</evidence>
<dbReference type="InterPro" id="IPR032675">
    <property type="entry name" value="LRR_dom_sf"/>
</dbReference>